<keyword evidence="1 3" id="KW-0479">Metal-binding</keyword>
<organism evidence="5 6">
    <name type="scientific">Petrolisthes cinctipes</name>
    <name type="common">Flat porcelain crab</name>
    <dbReference type="NCBI Taxonomy" id="88211"/>
    <lineage>
        <taxon>Eukaryota</taxon>
        <taxon>Metazoa</taxon>
        <taxon>Ecdysozoa</taxon>
        <taxon>Arthropoda</taxon>
        <taxon>Crustacea</taxon>
        <taxon>Multicrustacea</taxon>
        <taxon>Malacostraca</taxon>
        <taxon>Eumalacostraca</taxon>
        <taxon>Eucarida</taxon>
        <taxon>Decapoda</taxon>
        <taxon>Pleocyemata</taxon>
        <taxon>Anomura</taxon>
        <taxon>Galatheoidea</taxon>
        <taxon>Porcellanidae</taxon>
        <taxon>Petrolisthes</taxon>
    </lineage>
</organism>
<protein>
    <recommendedName>
        <fullName evidence="4">RING-type domain-containing protein</fullName>
    </recommendedName>
</protein>
<dbReference type="AlphaFoldDB" id="A0AAE1FKH2"/>
<accession>A0AAE1FKH2</accession>
<dbReference type="EMBL" id="JAWQEG010001917">
    <property type="protein sequence ID" value="KAK3875804.1"/>
    <property type="molecule type" value="Genomic_DNA"/>
</dbReference>
<dbReference type="SUPFAM" id="SSF57850">
    <property type="entry name" value="RING/U-box"/>
    <property type="match status" value="1"/>
</dbReference>
<comment type="caution">
    <text evidence="5">The sequence shown here is derived from an EMBL/GenBank/DDBJ whole genome shotgun (WGS) entry which is preliminary data.</text>
</comment>
<dbReference type="Gene3D" id="3.30.40.10">
    <property type="entry name" value="Zinc/RING finger domain, C3HC4 (zinc finger)"/>
    <property type="match status" value="1"/>
</dbReference>
<dbReference type="PROSITE" id="PS50089">
    <property type="entry name" value="ZF_RING_2"/>
    <property type="match status" value="1"/>
</dbReference>
<keyword evidence="1 3" id="KW-0863">Zinc-finger</keyword>
<feature type="domain" description="RING-type" evidence="4">
    <location>
        <begin position="28"/>
        <end position="70"/>
    </location>
</feature>
<evidence type="ECO:0000256" key="1">
    <source>
        <dbReference type="ARBA" id="ARBA00022771"/>
    </source>
</evidence>
<evidence type="ECO:0000313" key="5">
    <source>
        <dbReference type="EMBL" id="KAK3875804.1"/>
    </source>
</evidence>
<evidence type="ECO:0000259" key="4">
    <source>
        <dbReference type="PROSITE" id="PS50089"/>
    </source>
</evidence>
<evidence type="ECO:0000313" key="6">
    <source>
        <dbReference type="Proteomes" id="UP001286313"/>
    </source>
</evidence>
<keyword evidence="2" id="KW-0862">Zinc</keyword>
<gene>
    <name evidence="5" type="ORF">Pcinc_019338</name>
</gene>
<sequence length="123" mass="13811">MEKDKARASDQRGRERVVSMVVPDMENCPGCGSDYLSEWQIKTIMPCGHASCRCCAIKIHQGKEECQGCKQGPRQSLMDLHSHPPMSQLNLHNTHHPHQQQAPTTVTKPSRKASIMYDICAKI</sequence>
<evidence type="ECO:0000256" key="3">
    <source>
        <dbReference type="PROSITE-ProRule" id="PRU00175"/>
    </source>
</evidence>
<dbReference type="InterPro" id="IPR001841">
    <property type="entry name" value="Znf_RING"/>
</dbReference>
<reference evidence="5" key="1">
    <citation type="submission" date="2023-10" db="EMBL/GenBank/DDBJ databases">
        <title>Genome assemblies of two species of porcelain crab, Petrolisthes cinctipes and Petrolisthes manimaculis (Anomura: Porcellanidae).</title>
        <authorList>
            <person name="Angst P."/>
        </authorList>
    </citation>
    <scope>NUCLEOTIDE SEQUENCE</scope>
    <source>
        <strain evidence="5">PB745_01</strain>
        <tissue evidence="5">Gill</tissue>
    </source>
</reference>
<proteinExistence type="predicted"/>
<keyword evidence="6" id="KW-1185">Reference proteome</keyword>
<dbReference type="GO" id="GO:0008270">
    <property type="term" value="F:zinc ion binding"/>
    <property type="evidence" value="ECO:0007669"/>
    <property type="project" value="UniProtKB-KW"/>
</dbReference>
<dbReference type="InterPro" id="IPR013083">
    <property type="entry name" value="Znf_RING/FYVE/PHD"/>
</dbReference>
<dbReference type="Proteomes" id="UP001286313">
    <property type="component" value="Unassembled WGS sequence"/>
</dbReference>
<name>A0AAE1FKH2_PETCI</name>
<evidence type="ECO:0000256" key="2">
    <source>
        <dbReference type="ARBA" id="ARBA00022833"/>
    </source>
</evidence>